<dbReference type="EMBL" id="AP009552">
    <property type="protein sequence ID" value="BAG05791.1"/>
    <property type="molecule type" value="Genomic_DNA"/>
</dbReference>
<dbReference type="RefSeq" id="WP_012268141.1">
    <property type="nucleotide sequence ID" value="NC_010296.1"/>
</dbReference>
<dbReference type="PANTHER" id="PTHR33844">
    <property type="entry name" value="SULFOTRANSFER_1 DOMAIN-CONTAINING PROTEIN"/>
    <property type="match status" value="1"/>
</dbReference>
<dbReference type="KEGG" id="mar:MAE_59690"/>
<dbReference type="PANTHER" id="PTHR33844:SF1">
    <property type="entry name" value="SULFOTRANSFERASE DOMAIN-CONTAINING PROTEIN"/>
    <property type="match status" value="1"/>
</dbReference>
<evidence type="ECO:0000313" key="1">
    <source>
        <dbReference type="EMBL" id="BAG05791.1"/>
    </source>
</evidence>
<proteinExistence type="predicted"/>
<organism evidence="1 2">
    <name type="scientific">Microcystis aeruginosa (strain NIES-843 / IAM M-2473)</name>
    <dbReference type="NCBI Taxonomy" id="449447"/>
    <lineage>
        <taxon>Bacteria</taxon>
        <taxon>Bacillati</taxon>
        <taxon>Cyanobacteriota</taxon>
        <taxon>Cyanophyceae</taxon>
        <taxon>Oscillatoriophycideae</taxon>
        <taxon>Chroococcales</taxon>
        <taxon>Microcystaceae</taxon>
        <taxon>Microcystis</taxon>
    </lineage>
</organism>
<dbReference type="eggNOG" id="ENOG5031ZRH">
    <property type="taxonomic scope" value="Bacteria"/>
</dbReference>
<dbReference type="AlphaFoldDB" id="B0JJ83"/>
<dbReference type="STRING" id="449447.MAE_59690"/>
<dbReference type="Gene3D" id="3.40.50.300">
    <property type="entry name" value="P-loop containing nucleotide triphosphate hydrolases"/>
    <property type="match status" value="1"/>
</dbReference>
<evidence type="ECO:0000313" key="2">
    <source>
        <dbReference type="Proteomes" id="UP000001510"/>
    </source>
</evidence>
<dbReference type="BioCyc" id="MAER449447:MAE_RS26050-MONOMER"/>
<dbReference type="EnsemblBacteria" id="BAG05791">
    <property type="protein sequence ID" value="BAG05791"/>
    <property type="gene ID" value="MAE_59690"/>
</dbReference>
<protein>
    <submittedName>
        <fullName evidence="1">Uncharacterized protein</fullName>
    </submittedName>
</protein>
<gene>
    <name evidence="1" type="ordered locus">MAE_59690</name>
</gene>
<dbReference type="SUPFAM" id="SSF52540">
    <property type="entry name" value="P-loop containing nucleoside triphosphate hydrolases"/>
    <property type="match status" value="1"/>
</dbReference>
<dbReference type="Pfam" id="PF13469">
    <property type="entry name" value="Sulfotransfer_3"/>
    <property type="match status" value="1"/>
</dbReference>
<sequence>MSGQFLYIQKKQKNNPALVADVSDFDYLEGEKIDDIAQVVSQRNVSLYCLDHQQKQVIFVETPSDIDIFAYPFLYQAQFEYAHRLIAISYETICQLAQTFKIPDNQLIFIYPVGRCGSTLLSRIFHQVEYVISLSEPDIFSQIVGLRMPDKSNDCQLAELLLVLTALLCKPNQLKNPSFYVFKLRGFCIEIADILHKVFPHSKGIFLYRDAQKVVESCIRAFDPYMSSHLLLIKEKKNFYNRFITLFEEYSDLIDYSNSIDFYLVRWLSYMHRYLWLYQQKLPLCAIRYEDLTTHPKQIISYLFDYCGLSIEIESIILEIDKLLKTDSQNNSIFSWQNTRRNKVSNLSEIHQKTTRILQKHPEIRKSNFILPGTVKIKDNKD</sequence>
<keyword evidence="2" id="KW-1185">Reference proteome</keyword>
<dbReference type="Proteomes" id="UP000001510">
    <property type="component" value="Chromosome"/>
</dbReference>
<reference evidence="1 2" key="1">
    <citation type="journal article" date="2007" name="DNA Res.">
        <title>Complete genomic structure of the bloom-forming toxic cyanobacterium Microcystis aeruginosa NIES-843.</title>
        <authorList>
            <person name="Kaneko T."/>
            <person name="Nakajima N."/>
            <person name="Okamoto S."/>
            <person name="Suzuki I."/>
            <person name="Tanabe Y."/>
            <person name="Tamaoki M."/>
            <person name="Nakamura Y."/>
            <person name="Kasai F."/>
            <person name="Watanabe A."/>
            <person name="Kawashima K."/>
            <person name="Kishida Y."/>
            <person name="Ono A."/>
            <person name="Shimizu Y."/>
            <person name="Takahashi C."/>
            <person name="Minami C."/>
            <person name="Fujishiro T."/>
            <person name="Kohara M."/>
            <person name="Katoh M."/>
            <person name="Nakazaki N."/>
            <person name="Nakayama S."/>
            <person name="Yamada M."/>
            <person name="Tabata S."/>
            <person name="Watanabe M.M."/>
        </authorList>
    </citation>
    <scope>NUCLEOTIDE SEQUENCE [LARGE SCALE GENOMIC DNA]</scope>
    <source>
        <strain evidence="2">NIES-843 / IAM M-247</strain>
    </source>
</reference>
<dbReference type="PaxDb" id="449447-MAE_59690"/>
<dbReference type="HOGENOM" id="CLU_061147_0_0_3"/>
<dbReference type="InterPro" id="IPR027417">
    <property type="entry name" value="P-loop_NTPase"/>
</dbReference>
<accession>B0JJ83</accession>
<dbReference type="PATRIC" id="fig|449447.4.peg.5468"/>
<name>B0JJ83_MICAN</name>